<keyword evidence="2" id="KW-0597">Phosphoprotein</keyword>
<evidence type="ECO:0000256" key="1">
    <source>
        <dbReference type="ARBA" id="ARBA00022450"/>
    </source>
</evidence>
<proteinExistence type="predicted"/>
<feature type="domain" description="AMP-binding enzyme C-terminal" evidence="4">
    <location>
        <begin position="111"/>
        <end position="182"/>
    </location>
</feature>
<dbReference type="GO" id="GO:0044550">
    <property type="term" value="P:secondary metabolite biosynthetic process"/>
    <property type="evidence" value="ECO:0007669"/>
    <property type="project" value="UniProtKB-ARBA"/>
</dbReference>
<keyword evidence="1" id="KW-0596">Phosphopantetheine</keyword>
<evidence type="ECO:0000259" key="3">
    <source>
        <dbReference type="Pfam" id="PF00501"/>
    </source>
</evidence>
<protein>
    <submittedName>
        <fullName evidence="5">Amino acid adenylation domain-containing protein</fullName>
    </submittedName>
</protein>
<evidence type="ECO:0000313" key="5">
    <source>
        <dbReference type="EMBL" id="TKI91169.1"/>
    </source>
</evidence>
<name>A0A4U3ATF5_9BACI</name>
<dbReference type="Pfam" id="PF00501">
    <property type="entry name" value="AMP-binding"/>
    <property type="match status" value="1"/>
</dbReference>
<dbReference type="InterPro" id="IPR000873">
    <property type="entry name" value="AMP-dep_synth/lig_dom"/>
</dbReference>
<reference evidence="5 6" key="1">
    <citation type="journal article" date="2019" name="Environ. Microbiol.">
        <title>An active ?-lactamase is a part of an orchestrated cell wall stress resistance network of Bacillus subtilis and related rhizosphere species.</title>
        <authorList>
            <person name="Bucher T."/>
            <person name="Keren-Paz A."/>
            <person name="Hausser J."/>
            <person name="Olender T."/>
            <person name="Cytryn E."/>
            <person name="Kolodkin-Gal I."/>
        </authorList>
    </citation>
    <scope>NUCLEOTIDE SEQUENCE [LARGE SCALE GENOMIC DNA]</scope>
    <source>
        <strain evidence="5 6">I5</strain>
    </source>
</reference>
<dbReference type="Gene3D" id="3.40.50.12780">
    <property type="entry name" value="N-terminal domain of ligase-like"/>
    <property type="match status" value="1"/>
</dbReference>
<dbReference type="AlphaFoldDB" id="A0A4U3ATF5"/>
<dbReference type="Proteomes" id="UP000305222">
    <property type="component" value="Unassembled WGS sequence"/>
</dbReference>
<dbReference type="FunFam" id="2.30.38.10:FF:000001">
    <property type="entry name" value="Non-ribosomal peptide synthetase PvdI"/>
    <property type="match status" value="1"/>
</dbReference>
<dbReference type="InterPro" id="IPR042099">
    <property type="entry name" value="ANL_N_sf"/>
</dbReference>
<dbReference type="Pfam" id="PF13193">
    <property type="entry name" value="AMP-binding_C"/>
    <property type="match status" value="1"/>
</dbReference>
<dbReference type="PANTHER" id="PTHR44845:SF7">
    <property type="entry name" value="PLIPASTATIN SYNTHASE SUBUNIT D"/>
    <property type="match status" value="1"/>
</dbReference>
<dbReference type="PANTHER" id="PTHR44845">
    <property type="entry name" value="CARRIER DOMAIN-CONTAINING PROTEIN"/>
    <property type="match status" value="1"/>
</dbReference>
<dbReference type="SUPFAM" id="SSF56801">
    <property type="entry name" value="Acetyl-CoA synthetase-like"/>
    <property type="match status" value="1"/>
</dbReference>
<evidence type="ECO:0000313" key="6">
    <source>
        <dbReference type="Proteomes" id="UP000305222"/>
    </source>
</evidence>
<dbReference type="FunFam" id="3.30.300.30:FF:000010">
    <property type="entry name" value="Enterobactin synthetase component F"/>
    <property type="match status" value="1"/>
</dbReference>
<feature type="non-terminal residue" evidence="5">
    <location>
        <position position="1"/>
    </location>
</feature>
<dbReference type="Gene3D" id="3.30.300.30">
    <property type="match status" value="1"/>
</dbReference>
<dbReference type="InterPro" id="IPR025110">
    <property type="entry name" value="AMP-bd_C"/>
</dbReference>
<evidence type="ECO:0000256" key="2">
    <source>
        <dbReference type="ARBA" id="ARBA00022553"/>
    </source>
</evidence>
<feature type="non-terminal residue" evidence="5">
    <location>
        <position position="194"/>
    </location>
</feature>
<dbReference type="InterPro" id="IPR045851">
    <property type="entry name" value="AMP-bd_C_sf"/>
</dbReference>
<evidence type="ECO:0000259" key="4">
    <source>
        <dbReference type="Pfam" id="PF13193"/>
    </source>
</evidence>
<comment type="caution">
    <text evidence="5">The sequence shown here is derived from an EMBL/GenBank/DDBJ whole genome shotgun (WGS) entry which is preliminary data.</text>
</comment>
<gene>
    <name evidence="5" type="ORF">FC699_22575</name>
</gene>
<organism evidence="5 6">
    <name type="scientific">Bacillus wiedmannii</name>
    <dbReference type="NCBI Taxonomy" id="1890302"/>
    <lineage>
        <taxon>Bacteria</taxon>
        <taxon>Bacillati</taxon>
        <taxon>Bacillota</taxon>
        <taxon>Bacilli</taxon>
        <taxon>Bacillales</taxon>
        <taxon>Bacillaceae</taxon>
        <taxon>Bacillus</taxon>
        <taxon>Bacillus cereus group</taxon>
    </lineage>
</organism>
<sequence>YMELEKGVMHRVPPIGKPIFNTEVYVLSAEQKMVPIGVVGELYIGGSGLARGYLKRPDLTKNRFIPHPFKEGERVYRTGDLVRYLPDGNLEYVGRIDHQVKIRGFRIELGEIEAALQKHTLVNEAIVMVREDYPGDPRLIAYVVGDGDAQKWRDYLKDQLPNYMIPAYFVGLNAFPLTPNGKIDRKALPAPEKQ</sequence>
<accession>A0A4U3ATF5</accession>
<feature type="domain" description="AMP-dependent synthetase/ligase" evidence="3">
    <location>
        <begin position="10"/>
        <end position="54"/>
    </location>
</feature>
<dbReference type="EMBL" id="SZON01001422">
    <property type="protein sequence ID" value="TKI91169.1"/>
    <property type="molecule type" value="Genomic_DNA"/>
</dbReference>